<dbReference type="KEGG" id="lrs:PX52LOC_03078"/>
<reference evidence="2" key="1">
    <citation type="submission" date="2019-08" db="EMBL/GenBank/DDBJ databases">
        <title>Limnoglobus roseus gen. nov., sp. nov., a novel freshwater planctomycete with a giant genome from the family Gemmataceae.</title>
        <authorList>
            <person name="Kulichevskaya I.S."/>
            <person name="Naumoff D.G."/>
            <person name="Miroshnikov K."/>
            <person name="Ivanova A."/>
            <person name="Philippov D.A."/>
            <person name="Hakobyan A."/>
            <person name="Rijpstra I.C."/>
            <person name="Sinninghe Damste J.S."/>
            <person name="Liesack W."/>
            <person name="Dedysh S.N."/>
        </authorList>
    </citation>
    <scope>NUCLEOTIDE SEQUENCE [LARGE SCALE GENOMIC DNA]</scope>
    <source>
        <strain evidence="2">PX52</strain>
    </source>
</reference>
<name>A0A5C1A9T7_9BACT</name>
<gene>
    <name evidence="1" type="ORF">PX52LOC_03078</name>
</gene>
<dbReference type="RefSeq" id="WP_149110901.1">
    <property type="nucleotide sequence ID" value="NZ_CP042425.1"/>
</dbReference>
<keyword evidence="2" id="KW-1185">Reference proteome</keyword>
<accession>A0A5C1A9T7</accession>
<dbReference type="EMBL" id="CP042425">
    <property type="protein sequence ID" value="QEL16139.1"/>
    <property type="molecule type" value="Genomic_DNA"/>
</dbReference>
<dbReference type="AlphaFoldDB" id="A0A5C1A9T7"/>
<sequence>MASERVFDFRRILADERDPTHPRLVAMILLMSIRDGADLMVIETDPTPSLVAARMGYRCGITWYEMIPCPHREVQYVFRALLPYLRLYHPARSIWGRVGAGLTGSRSTIRTGTLSLVLDEPLGEVVVTERVHAGHMTITFQLPLLPESRSRAAAALTTACGESLSVEFPHTPD</sequence>
<protein>
    <submittedName>
        <fullName evidence="1">Uncharacterized protein</fullName>
    </submittedName>
</protein>
<proteinExistence type="predicted"/>
<evidence type="ECO:0000313" key="2">
    <source>
        <dbReference type="Proteomes" id="UP000324974"/>
    </source>
</evidence>
<organism evidence="1 2">
    <name type="scientific">Limnoglobus roseus</name>
    <dbReference type="NCBI Taxonomy" id="2598579"/>
    <lineage>
        <taxon>Bacteria</taxon>
        <taxon>Pseudomonadati</taxon>
        <taxon>Planctomycetota</taxon>
        <taxon>Planctomycetia</taxon>
        <taxon>Gemmatales</taxon>
        <taxon>Gemmataceae</taxon>
        <taxon>Limnoglobus</taxon>
    </lineage>
</organism>
<dbReference type="Proteomes" id="UP000324974">
    <property type="component" value="Chromosome"/>
</dbReference>
<evidence type="ECO:0000313" key="1">
    <source>
        <dbReference type="EMBL" id="QEL16139.1"/>
    </source>
</evidence>